<dbReference type="NCBIfam" id="TIGR01396">
    <property type="entry name" value="FlgB"/>
    <property type="match status" value="1"/>
</dbReference>
<evidence type="ECO:0000256" key="5">
    <source>
        <dbReference type="ARBA" id="ARBA00024934"/>
    </source>
</evidence>
<comment type="function">
    <text evidence="5 6">Structural component of flagellum, the bacterial motility apparatus. Part of the rod structure of flagellar basal body.</text>
</comment>
<dbReference type="GO" id="GO:0071973">
    <property type="term" value="P:bacterial-type flagellum-dependent cell motility"/>
    <property type="evidence" value="ECO:0007669"/>
    <property type="project" value="InterPro"/>
</dbReference>
<accession>A0A916N7I0</accession>
<feature type="domain" description="Flagellar basal body rod protein N-terminal" evidence="8">
    <location>
        <begin position="9"/>
        <end position="39"/>
    </location>
</feature>
<dbReference type="GO" id="GO:0030694">
    <property type="term" value="C:bacterial-type flagellum basal body, rod"/>
    <property type="evidence" value="ECO:0007669"/>
    <property type="project" value="InterPro"/>
</dbReference>
<keyword evidence="4 6" id="KW-0975">Bacterial flagellum</keyword>
<dbReference type="InterPro" id="IPR006300">
    <property type="entry name" value="FlgB"/>
</dbReference>
<feature type="region of interest" description="Disordered" evidence="7">
    <location>
        <begin position="53"/>
        <end position="77"/>
    </location>
</feature>
<evidence type="ECO:0000313" key="9">
    <source>
        <dbReference type="EMBL" id="CAG4882173.1"/>
    </source>
</evidence>
<comment type="similarity">
    <text evidence="2 6">Belongs to the flagella basal body rod proteins family.</text>
</comment>
<evidence type="ECO:0000259" key="8">
    <source>
        <dbReference type="Pfam" id="PF00460"/>
    </source>
</evidence>
<evidence type="ECO:0000313" key="10">
    <source>
        <dbReference type="Proteomes" id="UP000742786"/>
    </source>
</evidence>
<dbReference type="InterPro" id="IPR001444">
    <property type="entry name" value="Flag_bb_rod_N"/>
</dbReference>
<dbReference type="Proteomes" id="UP000742786">
    <property type="component" value="Unassembled WGS sequence"/>
</dbReference>
<dbReference type="Pfam" id="PF00460">
    <property type="entry name" value="Flg_bb_rod"/>
    <property type="match status" value="1"/>
</dbReference>
<dbReference type="InterPro" id="IPR019776">
    <property type="entry name" value="Flagellar_basal_body_rod_CS"/>
</dbReference>
<keyword evidence="9" id="KW-0966">Cell projection</keyword>
<sequence length="134" mass="14545">MISKLDDVLQFHQQALGLRNYRQQLLASNIANADTPGYKARDIDFNSALQSALNNGSQGGGPDKTSMRHLGANAAQPVPEQQVLYRTPTQLSVDGNTVEMDAERAQFADNAVRMEASLTFLNSQIKTLLAAIQG</sequence>
<organism evidence="9 10">
    <name type="scientific">Georgfuchsia toluolica</name>
    <dbReference type="NCBI Taxonomy" id="424218"/>
    <lineage>
        <taxon>Bacteria</taxon>
        <taxon>Pseudomonadati</taxon>
        <taxon>Pseudomonadota</taxon>
        <taxon>Betaproteobacteria</taxon>
        <taxon>Nitrosomonadales</taxon>
        <taxon>Sterolibacteriaceae</taxon>
        <taxon>Georgfuchsia</taxon>
    </lineage>
</organism>
<dbReference type="PANTHER" id="PTHR30435:SF12">
    <property type="entry name" value="FLAGELLAR BASAL BODY ROD PROTEIN FLGB"/>
    <property type="match status" value="1"/>
</dbReference>
<name>A0A916N7I0_9PROT</name>
<dbReference type="AlphaFoldDB" id="A0A916N7I0"/>
<evidence type="ECO:0000256" key="1">
    <source>
        <dbReference type="ARBA" id="ARBA00004117"/>
    </source>
</evidence>
<dbReference type="RefSeq" id="WP_220634272.1">
    <property type="nucleotide sequence ID" value="NZ_CAJQUM010000001.1"/>
</dbReference>
<gene>
    <name evidence="9" type="primary">flgB</name>
    <name evidence="9" type="ORF">GTOL_10055</name>
</gene>
<evidence type="ECO:0000256" key="7">
    <source>
        <dbReference type="SAM" id="MobiDB-lite"/>
    </source>
</evidence>
<evidence type="ECO:0000256" key="3">
    <source>
        <dbReference type="ARBA" id="ARBA00014376"/>
    </source>
</evidence>
<protein>
    <recommendedName>
        <fullName evidence="3 6">Flagellar basal body rod protein FlgB</fullName>
    </recommendedName>
</protein>
<evidence type="ECO:0000256" key="2">
    <source>
        <dbReference type="ARBA" id="ARBA00009677"/>
    </source>
</evidence>
<comment type="subunit">
    <text evidence="6">The basal body constitutes a major portion of the flagellar organelle and consists of a number of rings mounted on a central rod.</text>
</comment>
<dbReference type="EMBL" id="CAJQUM010000001">
    <property type="protein sequence ID" value="CAG4882173.1"/>
    <property type="molecule type" value="Genomic_DNA"/>
</dbReference>
<comment type="caution">
    <text evidence="9">The sequence shown here is derived from an EMBL/GenBank/DDBJ whole genome shotgun (WGS) entry which is preliminary data.</text>
</comment>
<dbReference type="PIRSF" id="PIRSF002889">
    <property type="entry name" value="Rod_FlgB"/>
    <property type="match status" value="1"/>
</dbReference>
<proteinExistence type="inferred from homology"/>
<dbReference type="PROSITE" id="PS00588">
    <property type="entry name" value="FLAGELLA_BB_ROD"/>
    <property type="match status" value="1"/>
</dbReference>
<dbReference type="PANTHER" id="PTHR30435">
    <property type="entry name" value="FLAGELLAR PROTEIN"/>
    <property type="match status" value="1"/>
</dbReference>
<reference evidence="9" key="1">
    <citation type="submission" date="2021-04" db="EMBL/GenBank/DDBJ databases">
        <authorList>
            <person name="Hornung B."/>
        </authorList>
    </citation>
    <scope>NUCLEOTIDE SEQUENCE</scope>
    <source>
        <strain evidence="9">G5G6</strain>
    </source>
</reference>
<keyword evidence="10" id="KW-1185">Reference proteome</keyword>
<keyword evidence="9" id="KW-0282">Flagellum</keyword>
<comment type="subcellular location">
    <subcellularLocation>
        <location evidence="1 6">Bacterial flagellum basal body</location>
    </subcellularLocation>
</comment>
<evidence type="ECO:0000256" key="4">
    <source>
        <dbReference type="ARBA" id="ARBA00023143"/>
    </source>
</evidence>
<keyword evidence="9" id="KW-0969">Cilium</keyword>
<evidence type="ECO:0000256" key="6">
    <source>
        <dbReference type="PIRNR" id="PIRNR002889"/>
    </source>
</evidence>